<dbReference type="PANTHER" id="PTHR23133:SF2">
    <property type="entry name" value="IMIDAZOLEGLYCEROL-PHOSPHATE DEHYDRATASE"/>
    <property type="match status" value="1"/>
</dbReference>
<name>A0A3G1KS38_FORW1</name>
<accession>A0A3G1KS38</accession>
<dbReference type="RefSeq" id="WP_148134193.1">
    <property type="nucleotide sequence ID" value="NZ_CP017634.1"/>
</dbReference>
<dbReference type="EMBL" id="CP017634">
    <property type="protein sequence ID" value="ATW24955.1"/>
    <property type="molecule type" value="Genomic_DNA"/>
</dbReference>
<evidence type="ECO:0000313" key="5">
    <source>
        <dbReference type="Proteomes" id="UP000323521"/>
    </source>
</evidence>
<dbReference type="SUPFAM" id="SSF54211">
    <property type="entry name" value="Ribosomal protein S5 domain 2-like"/>
    <property type="match status" value="2"/>
</dbReference>
<evidence type="ECO:0000256" key="2">
    <source>
        <dbReference type="ARBA" id="ARBA00023102"/>
    </source>
</evidence>
<keyword evidence="5" id="KW-1185">Reference proteome</keyword>
<protein>
    <recommendedName>
        <fullName evidence="6">Imidazoleglycerol-phosphate dehydratase</fullName>
    </recommendedName>
</protein>
<gene>
    <name evidence="4" type="ORF">DCMF_09375</name>
</gene>
<dbReference type="InterPro" id="IPR038494">
    <property type="entry name" value="IGPD_sf"/>
</dbReference>
<dbReference type="KEGG" id="fwa:DCMF_09375"/>
<keyword evidence="2" id="KW-0368">Histidine biosynthesis</keyword>
<dbReference type="OrthoDB" id="9790411at2"/>
<dbReference type="Pfam" id="PF00475">
    <property type="entry name" value="IGPD"/>
    <property type="match status" value="1"/>
</dbReference>
<evidence type="ECO:0000256" key="1">
    <source>
        <dbReference type="ARBA" id="ARBA00022605"/>
    </source>
</evidence>
<reference evidence="4 5" key="1">
    <citation type="submission" date="2016-10" db="EMBL/GenBank/DDBJ databases">
        <title>Complete Genome Sequence of Peptococcaceae strain DCMF.</title>
        <authorList>
            <person name="Edwards R.J."/>
            <person name="Holland S.I."/>
            <person name="Deshpande N.P."/>
            <person name="Wong Y.K."/>
            <person name="Ertan H."/>
            <person name="Manefield M."/>
            <person name="Russell T.L."/>
            <person name="Lee M.J."/>
        </authorList>
    </citation>
    <scope>NUCLEOTIDE SEQUENCE [LARGE SCALE GENOMIC DNA]</scope>
    <source>
        <strain evidence="4 5">DCMF</strain>
    </source>
</reference>
<evidence type="ECO:0000256" key="3">
    <source>
        <dbReference type="ARBA" id="ARBA00023239"/>
    </source>
</evidence>
<dbReference type="GO" id="GO:0000105">
    <property type="term" value="P:L-histidine biosynthetic process"/>
    <property type="evidence" value="ECO:0007669"/>
    <property type="project" value="UniProtKB-KW"/>
</dbReference>
<evidence type="ECO:0008006" key="6">
    <source>
        <dbReference type="Google" id="ProtNLM"/>
    </source>
</evidence>
<dbReference type="InterPro" id="IPR020568">
    <property type="entry name" value="Ribosomal_Su5_D2-typ_SF"/>
</dbReference>
<keyword evidence="3" id="KW-0456">Lyase</keyword>
<organism evidence="4 5">
    <name type="scientific">Formimonas warabiya</name>
    <dbReference type="NCBI Taxonomy" id="1761012"/>
    <lineage>
        <taxon>Bacteria</taxon>
        <taxon>Bacillati</taxon>
        <taxon>Bacillota</taxon>
        <taxon>Clostridia</taxon>
        <taxon>Eubacteriales</taxon>
        <taxon>Peptococcaceae</taxon>
        <taxon>Candidatus Formimonas</taxon>
    </lineage>
</organism>
<sequence>MKNTIYTVRRKTSESLVRVTLDFNEFKEDYRKRIATPLPFLNHLIEHIAWRSDMNIEVEVQLDEFNLTHLVCEDVGITFGKVVAEYFRDNASNGVMGFGDGMAMIDEARAISALSFEHRTFFAIDYNHIEIPAVTEEMSVDDLETFLEGFTQGANCTFHVELVKGHNGHHIWEAIYRSFGVALNRALALNEIRKGRTSGVAGSISYEIEME</sequence>
<dbReference type="AlphaFoldDB" id="A0A3G1KS38"/>
<dbReference type="PANTHER" id="PTHR23133">
    <property type="entry name" value="IMIDAZOLEGLYCEROL-PHOSPHATE DEHYDRATASE HIS7"/>
    <property type="match status" value="1"/>
</dbReference>
<dbReference type="GO" id="GO:0004424">
    <property type="term" value="F:imidazoleglycerol-phosphate dehydratase activity"/>
    <property type="evidence" value="ECO:0007669"/>
    <property type="project" value="InterPro"/>
</dbReference>
<evidence type="ECO:0000313" key="4">
    <source>
        <dbReference type="EMBL" id="ATW24955.1"/>
    </source>
</evidence>
<dbReference type="InterPro" id="IPR000807">
    <property type="entry name" value="ImidazoleglycerolP_deHydtase"/>
</dbReference>
<dbReference type="Proteomes" id="UP000323521">
    <property type="component" value="Chromosome"/>
</dbReference>
<proteinExistence type="predicted"/>
<dbReference type="Gene3D" id="3.30.230.40">
    <property type="entry name" value="Imidazole glycerol phosphate dehydratase, domain 1"/>
    <property type="match status" value="2"/>
</dbReference>
<keyword evidence="1" id="KW-0028">Amino-acid biosynthesis</keyword>